<organism evidence="1 2">
    <name type="scientific">Alligator mississippiensis</name>
    <name type="common">American alligator</name>
    <dbReference type="NCBI Taxonomy" id="8496"/>
    <lineage>
        <taxon>Eukaryota</taxon>
        <taxon>Metazoa</taxon>
        <taxon>Chordata</taxon>
        <taxon>Craniata</taxon>
        <taxon>Vertebrata</taxon>
        <taxon>Euteleostomi</taxon>
        <taxon>Archelosauria</taxon>
        <taxon>Archosauria</taxon>
        <taxon>Crocodylia</taxon>
        <taxon>Alligatoridae</taxon>
        <taxon>Alligatorinae</taxon>
        <taxon>Alligator</taxon>
    </lineage>
</organism>
<sequence length="68" mass="7533">MLGREGELGNDPLGTFSSPFLKPDSSWIVVPPLWPCAEDAIRDPCTPAYLLCRGHHPEERPALSEVIF</sequence>
<accession>A0A151N7I3</accession>
<comment type="caution">
    <text evidence="1">The sequence shown here is derived from an EMBL/GenBank/DDBJ whole genome shotgun (WGS) entry which is preliminary data.</text>
</comment>
<gene>
    <name evidence="1" type="ORF">Y1Q_0009376</name>
</gene>
<dbReference type="AlphaFoldDB" id="A0A151N7I3"/>
<name>A0A151N7I3_ALLMI</name>
<protein>
    <submittedName>
        <fullName evidence="1">Uncharacterized protein</fullName>
    </submittedName>
</protein>
<dbReference type="EMBL" id="AKHW03003879">
    <property type="protein sequence ID" value="KYO32784.1"/>
    <property type="molecule type" value="Genomic_DNA"/>
</dbReference>
<keyword evidence="2" id="KW-1185">Reference proteome</keyword>
<evidence type="ECO:0000313" key="1">
    <source>
        <dbReference type="EMBL" id="KYO32784.1"/>
    </source>
</evidence>
<proteinExistence type="predicted"/>
<reference evidence="1 2" key="1">
    <citation type="journal article" date="2012" name="Genome Biol.">
        <title>Sequencing three crocodilian genomes to illuminate the evolution of archosaurs and amniotes.</title>
        <authorList>
            <person name="St John J.A."/>
            <person name="Braun E.L."/>
            <person name="Isberg S.R."/>
            <person name="Miles L.G."/>
            <person name="Chong A.Y."/>
            <person name="Gongora J."/>
            <person name="Dalzell P."/>
            <person name="Moran C."/>
            <person name="Bed'hom B."/>
            <person name="Abzhanov A."/>
            <person name="Burgess S.C."/>
            <person name="Cooksey A.M."/>
            <person name="Castoe T.A."/>
            <person name="Crawford N.G."/>
            <person name="Densmore L.D."/>
            <person name="Drew J.C."/>
            <person name="Edwards S.V."/>
            <person name="Faircloth B.C."/>
            <person name="Fujita M.K."/>
            <person name="Greenwold M.J."/>
            <person name="Hoffmann F.G."/>
            <person name="Howard J.M."/>
            <person name="Iguchi T."/>
            <person name="Janes D.E."/>
            <person name="Khan S.Y."/>
            <person name="Kohno S."/>
            <person name="de Koning A.J."/>
            <person name="Lance S.L."/>
            <person name="McCarthy F.M."/>
            <person name="McCormack J.E."/>
            <person name="Merchant M.E."/>
            <person name="Peterson D.G."/>
            <person name="Pollock D.D."/>
            <person name="Pourmand N."/>
            <person name="Raney B.J."/>
            <person name="Roessler K.A."/>
            <person name="Sanford J.R."/>
            <person name="Sawyer R.H."/>
            <person name="Schmidt C.J."/>
            <person name="Triplett E.W."/>
            <person name="Tuberville T.D."/>
            <person name="Venegas-Anaya M."/>
            <person name="Howard J.T."/>
            <person name="Jarvis E.D."/>
            <person name="Guillette L.J.Jr."/>
            <person name="Glenn T.C."/>
            <person name="Green R.E."/>
            <person name="Ray D.A."/>
        </authorList>
    </citation>
    <scope>NUCLEOTIDE SEQUENCE [LARGE SCALE GENOMIC DNA]</scope>
    <source>
        <strain evidence="1">KSC_2009_1</strain>
    </source>
</reference>
<dbReference type="Proteomes" id="UP000050525">
    <property type="component" value="Unassembled WGS sequence"/>
</dbReference>
<evidence type="ECO:0000313" key="2">
    <source>
        <dbReference type="Proteomes" id="UP000050525"/>
    </source>
</evidence>